<accession>A0ABR6NFN5</accession>
<proteinExistence type="predicted"/>
<feature type="signal peptide" evidence="1">
    <location>
        <begin position="1"/>
        <end position="22"/>
    </location>
</feature>
<sequence length="556" mass="63936">MFRLLHCLAIVCMAIFPSSRLAAQPASSAQPLEAVITEALAVREGEPGTPAFAAAAEAYRGVLAKAREIDRDRLGLDDQVDHDLLIAHVRTRLFEMETLRLHEVTPAFVFALEKTNRLFIRPGALSDGAVKEAASELRALPAVLARAKQNLKNPARTWTENGIYQAYYARLLLKDYVPTVSTDDPAVKRDLIAATGPALAAVDDFARWLKTDLLPRSTRAPAWKPEEIEFYQFVQEQLDDYSVEEMLRIAEGEERVLLTEMRDLARQIHPSGDLRMTWEAMKNEAPPWDHVVPMAQRYVDMMSDWLRGPGAHIVTIPDYIDYGARLTPPMGRRILSFGGATGGPTVAGRQSGYYVLTPLEDILTPEERASRIKSYNPYWTHVISYHEWLGHNVQIASRNQHVTRPMRRAYRSAYFSQSWSFYLERLMEEEGYYKTLPYMEELKTRMARRQMRMWRVQRILTKLRMARGEMTFDQAVAAYVEKIGMEPTNAFIEVQRDSQTPASPGREIIGELEIVKQREEYKRRMGEHYSMKHFHDTLLTYGDLPFKQIRMLMFRE</sequence>
<gene>
    <name evidence="2" type="ORF">HNP60_002059</name>
</gene>
<comment type="caution">
    <text evidence="2">The sequence shown here is derived from an EMBL/GenBank/DDBJ whole genome shotgun (WGS) entry which is preliminary data.</text>
</comment>
<evidence type="ECO:0008006" key="4">
    <source>
        <dbReference type="Google" id="ProtNLM"/>
    </source>
</evidence>
<name>A0ABR6NFN5_9SPHN</name>
<keyword evidence="1" id="KW-0732">Signal</keyword>
<dbReference type="Pfam" id="PF05960">
    <property type="entry name" value="DUF885"/>
    <property type="match status" value="1"/>
</dbReference>
<protein>
    <recommendedName>
        <fullName evidence="4">DUF885 domain-containing protein</fullName>
    </recommendedName>
</protein>
<feature type="chain" id="PRO_5046461524" description="DUF885 domain-containing protein" evidence="1">
    <location>
        <begin position="23"/>
        <end position="556"/>
    </location>
</feature>
<evidence type="ECO:0000256" key="1">
    <source>
        <dbReference type="SAM" id="SignalP"/>
    </source>
</evidence>
<organism evidence="2 3">
    <name type="scientific">Sphingobium lignivorans</name>
    <dbReference type="NCBI Taxonomy" id="2735886"/>
    <lineage>
        <taxon>Bacteria</taxon>
        <taxon>Pseudomonadati</taxon>
        <taxon>Pseudomonadota</taxon>
        <taxon>Alphaproteobacteria</taxon>
        <taxon>Sphingomonadales</taxon>
        <taxon>Sphingomonadaceae</taxon>
        <taxon>Sphingobium</taxon>
    </lineage>
</organism>
<dbReference type="PANTHER" id="PTHR33361">
    <property type="entry name" value="GLR0591 PROTEIN"/>
    <property type="match status" value="1"/>
</dbReference>
<evidence type="ECO:0000313" key="2">
    <source>
        <dbReference type="EMBL" id="MBB5986085.1"/>
    </source>
</evidence>
<dbReference type="InterPro" id="IPR010281">
    <property type="entry name" value="DUF885"/>
</dbReference>
<reference evidence="2 3" key="1">
    <citation type="submission" date="2020-08" db="EMBL/GenBank/DDBJ databases">
        <title>Exploring microbial biodiversity for novel pathways involved in the catabolism of aromatic compounds derived from lignin.</title>
        <authorList>
            <person name="Elkins J."/>
        </authorList>
    </citation>
    <scope>NUCLEOTIDE SEQUENCE [LARGE SCALE GENOMIC DNA]</scope>
    <source>
        <strain evidence="2 3">B1D3A</strain>
    </source>
</reference>
<dbReference type="Proteomes" id="UP001138540">
    <property type="component" value="Unassembled WGS sequence"/>
</dbReference>
<evidence type="ECO:0000313" key="3">
    <source>
        <dbReference type="Proteomes" id="UP001138540"/>
    </source>
</evidence>
<keyword evidence="3" id="KW-1185">Reference proteome</keyword>
<dbReference type="RefSeq" id="WP_184153257.1">
    <property type="nucleotide sequence ID" value="NZ_JACHKA010000001.1"/>
</dbReference>
<dbReference type="PANTHER" id="PTHR33361:SF2">
    <property type="entry name" value="DUF885 DOMAIN-CONTAINING PROTEIN"/>
    <property type="match status" value="1"/>
</dbReference>
<dbReference type="EMBL" id="JACHKA010000001">
    <property type="protein sequence ID" value="MBB5986085.1"/>
    <property type="molecule type" value="Genomic_DNA"/>
</dbReference>